<keyword evidence="3" id="KW-1003">Cell membrane</keyword>
<keyword evidence="7 9" id="KW-0472">Membrane</keyword>
<dbReference type="PANTHER" id="PTHR35011">
    <property type="entry name" value="2,3-DIKETO-L-GULONATE TRAP TRANSPORTER SMALL PERMEASE PROTEIN YIAM"/>
    <property type="match status" value="1"/>
</dbReference>
<evidence type="ECO:0000259" key="10">
    <source>
        <dbReference type="Pfam" id="PF04290"/>
    </source>
</evidence>
<evidence type="ECO:0000256" key="6">
    <source>
        <dbReference type="ARBA" id="ARBA00022989"/>
    </source>
</evidence>
<comment type="function">
    <text evidence="9">Part of the tripartite ATP-independent periplasmic (TRAP) transport system.</text>
</comment>
<dbReference type="eggNOG" id="COG3090">
    <property type="taxonomic scope" value="Bacteria"/>
</dbReference>
<evidence type="ECO:0000256" key="9">
    <source>
        <dbReference type="RuleBase" id="RU369079"/>
    </source>
</evidence>
<accession>A8IHN3</accession>
<dbReference type="Proteomes" id="UP000000270">
    <property type="component" value="Chromosome"/>
</dbReference>
<dbReference type="GO" id="GO:0022857">
    <property type="term" value="F:transmembrane transporter activity"/>
    <property type="evidence" value="ECO:0007669"/>
    <property type="project" value="UniProtKB-UniRule"/>
</dbReference>
<evidence type="ECO:0000256" key="5">
    <source>
        <dbReference type="ARBA" id="ARBA00022692"/>
    </source>
</evidence>
<organism evidence="11 12">
    <name type="scientific">Azorhizobium caulinodans (strain ATCC 43989 / DSM 5975 / JCM 20966 / LMG 6465 / NBRC 14845 / NCIMB 13405 / ORS 571)</name>
    <dbReference type="NCBI Taxonomy" id="438753"/>
    <lineage>
        <taxon>Bacteria</taxon>
        <taxon>Pseudomonadati</taxon>
        <taxon>Pseudomonadota</taxon>
        <taxon>Alphaproteobacteria</taxon>
        <taxon>Hyphomicrobiales</taxon>
        <taxon>Xanthobacteraceae</taxon>
        <taxon>Azorhizobium</taxon>
    </lineage>
</organism>
<feature type="domain" description="Tripartite ATP-independent periplasmic transporters DctQ component" evidence="10">
    <location>
        <begin position="57"/>
        <end position="186"/>
    </location>
</feature>
<evidence type="ECO:0000256" key="4">
    <source>
        <dbReference type="ARBA" id="ARBA00022519"/>
    </source>
</evidence>
<keyword evidence="2 9" id="KW-0813">Transport</keyword>
<reference evidence="11 12" key="3">
    <citation type="journal article" date="2008" name="BMC Genomics">
        <title>The genome of the versatile nitrogen fixer Azorhizobium caulinodans ORS571.</title>
        <authorList>
            <person name="Lee KB."/>
            <person name="Backer P.D."/>
            <person name="Aono T."/>
            <person name="Liu CT."/>
            <person name="Suzuki S."/>
            <person name="Suzuki T."/>
            <person name="Kaneko T."/>
            <person name="Yamada M."/>
            <person name="Tabata S."/>
            <person name="Kupfer D.M."/>
            <person name="Najar F.Z."/>
            <person name="Wiley G.B."/>
            <person name="Roe B."/>
            <person name="Binnewies T.T."/>
            <person name="Ussery D.W."/>
            <person name="D'Haeze W."/>
            <person name="Herder J.D."/>
            <person name="Gevers D."/>
            <person name="Vereecke D."/>
            <person name="Holsters M."/>
            <person name="Oyaizu H."/>
        </authorList>
    </citation>
    <scope>NUCLEOTIDE SEQUENCE [LARGE SCALE GENOMIC DNA]</scope>
    <source>
        <strain evidence="12">ATCC 43989 / DSM 5975 / JCM 20966 / LMG 6465 / NBRC 14845 / NCIMB 13405 / ORS 571</strain>
    </source>
</reference>
<dbReference type="GO" id="GO:0015740">
    <property type="term" value="P:C4-dicarboxylate transport"/>
    <property type="evidence" value="ECO:0007669"/>
    <property type="project" value="TreeGrafter"/>
</dbReference>
<reference evidence="11 12" key="4">
    <citation type="journal article" date="2009" name="Appl. Environ. Microbiol.">
        <title>Comparative genome-wide transcriptional profiling of Azorhizobium caulinodans ORS571 grown under free-living and symbiotic conditions.</title>
        <authorList>
            <person name="Tsukada S."/>
            <person name="Aono T."/>
            <person name="Akiba N."/>
            <person name="Lee KB."/>
            <person name="Liu CT."/>
            <person name="Toyazaki H."/>
            <person name="Oyaizu H."/>
        </authorList>
    </citation>
    <scope>NUCLEOTIDE SEQUENCE [LARGE SCALE GENOMIC DNA]</scope>
    <source>
        <strain evidence="12">ATCC 43989 / DSM 5975 / JCM 20966 / LMG 6465 / NBRC 14845 / NCIMB 13405 / ORS 571</strain>
    </source>
</reference>
<reference evidence="11 12" key="1">
    <citation type="journal article" date="2007" name="Appl. Environ. Microbiol.">
        <title>Rhizobial factors required for stem nodule maturation and maintenance in Sesbania rostrata-Azorhizobium caulinodans ORS571 symbiosis.</title>
        <authorList>
            <person name="Suzuki S."/>
            <person name="Aono T."/>
            <person name="Lee KB."/>
            <person name="Suzuki T."/>
            <person name="Liu CT."/>
            <person name="Miwa H."/>
            <person name="Wakao S."/>
            <person name="Iki T."/>
            <person name="Oyaizu H."/>
        </authorList>
    </citation>
    <scope>NUCLEOTIDE SEQUENCE [LARGE SCALE GENOMIC DNA]</scope>
    <source>
        <strain evidence="12">ATCC 43989 / DSM 5975 / JCM 20966 / LMG 6465 / NBRC 14845 / NCIMB 13405 / ORS 571</strain>
    </source>
</reference>
<dbReference type="GO" id="GO:0005886">
    <property type="term" value="C:plasma membrane"/>
    <property type="evidence" value="ECO:0007669"/>
    <property type="project" value="UniProtKB-SubCell"/>
</dbReference>
<comment type="caution">
    <text evidence="9">Lacks conserved residue(s) required for the propagation of feature annotation.</text>
</comment>
<feature type="transmembrane region" description="Helical" evidence="9">
    <location>
        <begin position="118"/>
        <end position="141"/>
    </location>
</feature>
<comment type="subcellular location">
    <subcellularLocation>
        <location evidence="1 9">Cell inner membrane</location>
        <topology evidence="1 9">Multi-pass membrane protein</topology>
    </subcellularLocation>
</comment>
<keyword evidence="4 9" id="KW-0997">Cell inner membrane</keyword>
<dbReference type="Pfam" id="PF04290">
    <property type="entry name" value="DctQ"/>
    <property type="match status" value="1"/>
</dbReference>
<dbReference type="AlphaFoldDB" id="A8IHN3"/>
<proteinExistence type="inferred from homology"/>
<dbReference type="InterPro" id="IPR055348">
    <property type="entry name" value="DctQ"/>
</dbReference>
<protein>
    <recommendedName>
        <fullName evidence="9">TRAP transporter small permease protein</fullName>
    </recommendedName>
</protein>
<evidence type="ECO:0000256" key="7">
    <source>
        <dbReference type="ARBA" id="ARBA00023136"/>
    </source>
</evidence>
<dbReference type="EMBL" id="AP009384">
    <property type="protein sequence ID" value="BAF89298.1"/>
    <property type="molecule type" value="Genomic_DNA"/>
</dbReference>
<reference evidence="11 12" key="5">
    <citation type="journal article" date="2010" name="Appl. Environ. Microbiol.">
        <title>phrR-like gene praR of Azorhizobium caulinodans ORS571 is essential for symbiosis with Sesbania rostrata and is involved in expression of reb genes.</title>
        <authorList>
            <person name="Akiba N."/>
            <person name="Aono T."/>
            <person name="Toyazaki H."/>
            <person name="Sato S."/>
            <person name="Oyaizu H."/>
        </authorList>
    </citation>
    <scope>NUCLEOTIDE SEQUENCE [LARGE SCALE GENOMIC DNA]</scope>
    <source>
        <strain evidence="12">ATCC 43989 / DSM 5975 / JCM 20966 / LMG 6465 / NBRC 14845 / NCIMB 13405 / ORS 571</strain>
    </source>
</reference>
<reference evidence="11 12" key="6">
    <citation type="journal article" date="2011" name="Appl. Environ. Microbiol.">
        <title>Involvement of the azorhizobial chromosome partition gene (parA) in the onset of bacteroid differentiation during Sesbania rostrata stem nodule development.</title>
        <authorList>
            <person name="Liu CT."/>
            <person name="Lee KB."/>
            <person name="Wang YS."/>
            <person name="Peng MH."/>
            <person name="Lee KT."/>
            <person name="Suzuki S."/>
            <person name="Suzuki T."/>
            <person name="Oyaizu H."/>
        </authorList>
    </citation>
    <scope>NUCLEOTIDE SEQUENCE [LARGE SCALE GENOMIC DNA]</scope>
    <source>
        <strain evidence="12">ATCC 43989 / DSM 5975 / JCM 20966 / LMG 6465 / NBRC 14845 / NCIMB 13405 / ORS 571</strain>
    </source>
</reference>
<evidence type="ECO:0000256" key="8">
    <source>
        <dbReference type="ARBA" id="ARBA00038436"/>
    </source>
</evidence>
<dbReference type="RefSeq" id="WP_012171823.1">
    <property type="nucleotide sequence ID" value="NC_009937.1"/>
</dbReference>
<evidence type="ECO:0000313" key="12">
    <source>
        <dbReference type="Proteomes" id="UP000000270"/>
    </source>
</evidence>
<gene>
    <name evidence="11" type="primary">dctQ</name>
    <name evidence="11" type="ordered locus">AZC_3300</name>
</gene>
<evidence type="ECO:0000256" key="1">
    <source>
        <dbReference type="ARBA" id="ARBA00004429"/>
    </source>
</evidence>
<keyword evidence="5 9" id="KW-0812">Transmembrane</keyword>
<dbReference type="STRING" id="438753.AZC_3300"/>
<feature type="transmembrane region" description="Helical" evidence="9">
    <location>
        <begin position="161"/>
        <end position="187"/>
    </location>
</feature>
<dbReference type="KEGG" id="azc:AZC_3300"/>
<dbReference type="HOGENOM" id="CLU_086356_2_3_5"/>
<evidence type="ECO:0000256" key="3">
    <source>
        <dbReference type="ARBA" id="ARBA00022475"/>
    </source>
</evidence>
<comment type="subunit">
    <text evidence="9">The complex comprises the extracytoplasmic solute receptor protein and the two transmembrane proteins.</text>
</comment>
<keyword evidence="6 9" id="KW-1133">Transmembrane helix</keyword>
<dbReference type="InterPro" id="IPR007387">
    <property type="entry name" value="TRAP_DctQ"/>
</dbReference>
<feature type="transmembrane region" description="Helical" evidence="9">
    <location>
        <begin position="43"/>
        <end position="69"/>
    </location>
</feature>
<keyword evidence="12" id="KW-1185">Reference proteome</keyword>
<name>A8IHN3_AZOC5</name>
<comment type="similarity">
    <text evidence="8 9">Belongs to the TRAP transporter small permease family.</text>
</comment>
<reference evidence="12" key="2">
    <citation type="submission" date="2007-04" db="EMBL/GenBank/DDBJ databases">
        <title>Complete genome sequence of the nitrogen-fixing bacterium Azorhizobium caulinodans ORS571.</title>
        <authorList>
            <person name="Lee K.B."/>
            <person name="Backer P.D."/>
            <person name="Aono T."/>
            <person name="Liu C.T."/>
            <person name="Suzuki S."/>
            <person name="Suzuki T."/>
            <person name="Kaneko T."/>
            <person name="Yamada M."/>
            <person name="Tabata S."/>
            <person name="Kupfer D.M."/>
            <person name="Najar F.Z."/>
            <person name="Wiley G.B."/>
            <person name="Roe B."/>
            <person name="Binnewies T."/>
            <person name="Ussery D."/>
            <person name="Vereecke D."/>
            <person name="Gevers D."/>
            <person name="Holsters M."/>
            <person name="Oyaizu H."/>
        </authorList>
    </citation>
    <scope>NUCLEOTIDE SEQUENCE [LARGE SCALE GENOMIC DNA]</scope>
    <source>
        <strain evidence="12">ATCC 43989 / DSM 5975 / JCM 20966 / LMG 6465 / NBRC 14845 / NCIMB 13405 / ORS 571</strain>
    </source>
</reference>
<evidence type="ECO:0000256" key="2">
    <source>
        <dbReference type="ARBA" id="ARBA00022448"/>
    </source>
</evidence>
<dbReference type="PANTHER" id="PTHR35011:SF10">
    <property type="entry name" value="TRAP TRANSPORTER SMALL PERMEASE PROTEIN"/>
    <property type="match status" value="1"/>
</dbReference>
<evidence type="ECO:0000313" key="11">
    <source>
        <dbReference type="EMBL" id="BAF89298.1"/>
    </source>
</evidence>
<sequence>MSAHGFELPSAGASPEARALSAAQAAHPLLGVLQGALTFVNRIILIGASVALIAASVILSYSVVIRLLFHAPTYWQDEASVFLLVGATFMTAAYVQGRRGHVAIEALTALLPPAVNKARLLLVDLASFAFCAFFTWKSYVLLHEAWVEGHVSSSTWAPPMWIPYSVMTLGMGLLSVQIALQFICALAGGRRS</sequence>